<name>A0A645CIN7_9ZZZZ</name>
<dbReference type="PANTHER" id="PTHR43032">
    <property type="entry name" value="PROTEIN-METHIONINE-SULFOXIDE REDUCTASE"/>
    <property type="match status" value="1"/>
</dbReference>
<evidence type="ECO:0000259" key="1">
    <source>
        <dbReference type="Pfam" id="PF00174"/>
    </source>
</evidence>
<accession>A0A645CIN7</accession>
<dbReference type="Pfam" id="PF00174">
    <property type="entry name" value="Oxidored_molyb"/>
    <property type="match status" value="1"/>
</dbReference>
<dbReference type="Gene3D" id="3.90.420.10">
    <property type="entry name" value="Oxidoreductase, molybdopterin-binding domain"/>
    <property type="match status" value="1"/>
</dbReference>
<dbReference type="InterPro" id="IPR000572">
    <property type="entry name" value="OxRdtase_Mopterin-bd_dom"/>
</dbReference>
<protein>
    <recommendedName>
        <fullName evidence="1">Oxidoreductase molybdopterin-binding domain-containing protein</fullName>
    </recommendedName>
</protein>
<dbReference type="InterPro" id="IPR036374">
    <property type="entry name" value="OxRdtase_Mopterin-bd_sf"/>
</dbReference>
<gene>
    <name evidence="2" type="ORF">SDC9_123809</name>
</gene>
<dbReference type="SUPFAM" id="SSF56524">
    <property type="entry name" value="Oxidoreductase molybdopterin-binding domain"/>
    <property type="match status" value="1"/>
</dbReference>
<reference evidence="2" key="1">
    <citation type="submission" date="2019-08" db="EMBL/GenBank/DDBJ databases">
        <authorList>
            <person name="Kucharzyk K."/>
            <person name="Murdoch R.W."/>
            <person name="Higgins S."/>
            <person name="Loffler F."/>
        </authorList>
    </citation>
    <scope>NUCLEOTIDE SEQUENCE</scope>
</reference>
<sequence length="105" mass="11788">MKTLIEAAAPQSAVNTVIFHAVDGYTTSLPLQEILDNNLILAYNANGIALPPEMGYPFILVAEQKWGYKWARWVNRIELSSDDTYQGYWEGYGYSNDADLGKPSR</sequence>
<evidence type="ECO:0000313" key="2">
    <source>
        <dbReference type="EMBL" id="MPM76810.1"/>
    </source>
</evidence>
<dbReference type="PANTHER" id="PTHR43032:SF2">
    <property type="entry name" value="BLL0505 PROTEIN"/>
    <property type="match status" value="1"/>
</dbReference>
<organism evidence="2">
    <name type="scientific">bioreactor metagenome</name>
    <dbReference type="NCBI Taxonomy" id="1076179"/>
    <lineage>
        <taxon>unclassified sequences</taxon>
        <taxon>metagenomes</taxon>
        <taxon>ecological metagenomes</taxon>
    </lineage>
</organism>
<proteinExistence type="predicted"/>
<comment type="caution">
    <text evidence="2">The sequence shown here is derived from an EMBL/GenBank/DDBJ whole genome shotgun (WGS) entry which is preliminary data.</text>
</comment>
<feature type="domain" description="Oxidoreductase molybdopterin-binding" evidence="1">
    <location>
        <begin position="2"/>
        <end position="89"/>
    </location>
</feature>
<dbReference type="AlphaFoldDB" id="A0A645CIN7"/>
<dbReference type="EMBL" id="VSSQ01027517">
    <property type="protein sequence ID" value="MPM76810.1"/>
    <property type="molecule type" value="Genomic_DNA"/>
</dbReference>